<evidence type="ECO:0000313" key="2">
    <source>
        <dbReference type="EMBL" id="MCQ5153449.1"/>
    </source>
</evidence>
<feature type="domain" description="HTH cro/C1-type" evidence="1">
    <location>
        <begin position="11"/>
        <end position="66"/>
    </location>
</feature>
<dbReference type="AlphaFoldDB" id="A0AAW5KIM7"/>
<dbReference type="Proteomes" id="UP001206236">
    <property type="component" value="Unassembled WGS sequence"/>
</dbReference>
<accession>A0AAW5KIM7</accession>
<dbReference type="GO" id="GO:0003677">
    <property type="term" value="F:DNA binding"/>
    <property type="evidence" value="ECO:0007669"/>
    <property type="project" value="InterPro"/>
</dbReference>
<dbReference type="RefSeq" id="WP_022287130.1">
    <property type="nucleotide sequence ID" value="NZ_DAWALU010000099.1"/>
</dbReference>
<dbReference type="PROSITE" id="PS50943">
    <property type="entry name" value="HTH_CROC1"/>
    <property type="match status" value="1"/>
</dbReference>
<name>A0AAW5KIM7_9FIRM</name>
<reference evidence="2" key="1">
    <citation type="submission" date="2022-06" db="EMBL/GenBank/DDBJ databases">
        <title>Isolation of gut microbiota from human fecal samples.</title>
        <authorList>
            <person name="Pamer E.G."/>
            <person name="Barat B."/>
            <person name="Waligurski E."/>
            <person name="Medina S."/>
            <person name="Paddock L."/>
            <person name="Mostad J."/>
        </authorList>
    </citation>
    <scope>NUCLEOTIDE SEQUENCE</scope>
    <source>
        <strain evidence="2">DFI.5.57</strain>
    </source>
</reference>
<dbReference type="EMBL" id="JAQMLU010000014">
    <property type="protein sequence ID" value="MDB8750633.1"/>
    <property type="molecule type" value="Genomic_DNA"/>
</dbReference>
<dbReference type="Pfam" id="PF01381">
    <property type="entry name" value="HTH_3"/>
    <property type="match status" value="1"/>
</dbReference>
<evidence type="ECO:0000313" key="3">
    <source>
        <dbReference type="EMBL" id="MDB8750633.1"/>
    </source>
</evidence>
<dbReference type="CDD" id="cd00093">
    <property type="entry name" value="HTH_XRE"/>
    <property type="match status" value="1"/>
</dbReference>
<dbReference type="EMBL" id="JANGCN010000019">
    <property type="protein sequence ID" value="MCQ5153449.1"/>
    <property type="molecule type" value="Genomic_DNA"/>
</dbReference>
<dbReference type="InterPro" id="IPR010982">
    <property type="entry name" value="Lambda_DNA-bd_dom_sf"/>
</dbReference>
<organism evidence="2 4">
    <name type="scientific">Ruminococcus bicirculans</name>
    <name type="common">ex Wegman et al. 2014</name>
    <dbReference type="NCBI Taxonomy" id="1160721"/>
    <lineage>
        <taxon>Bacteria</taxon>
        <taxon>Bacillati</taxon>
        <taxon>Bacillota</taxon>
        <taxon>Clostridia</taxon>
        <taxon>Eubacteriales</taxon>
        <taxon>Oscillospiraceae</taxon>
        <taxon>Ruminococcus</taxon>
    </lineage>
</organism>
<dbReference type="InterPro" id="IPR001387">
    <property type="entry name" value="Cro/C1-type_HTH"/>
</dbReference>
<dbReference type="SMART" id="SM00530">
    <property type="entry name" value="HTH_XRE"/>
    <property type="match status" value="1"/>
</dbReference>
<protein>
    <submittedName>
        <fullName evidence="2">Helix-turn-helix domain-containing protein</fullName>
    </submittedName>
    <submittedName>
        <fullName evidence="3">Helix-turn-helix transcriptional regulator</fullName>
    </submittedName>
</protein>
<evidence type="ECO:0000259" key="1">
    <source>
        <dbReference type="PROSITE" id="PS50943"/>
    </source>
</evidence>
<dbReference type="SUPFAM" id="SSF47413">
    <property type="entry name" value="lambda repressor-like DNA-binding domains"/>
    <property type="match status" value="1"/>
</dbReference>
<proteinExistence type="predicted"/>
<sequence length="120" mass="13801">MTDKLRFGQFISEKRIQHSMTKQELARQIGISTAYLSQLESGARSNPTIEVLDRMINKLHLDEAETHKIYDLYAASNDTISPDIITYLKSNNIVTKAIRKAQENSATEKDWLDFIDQLQK</sequence>
<dbReference type="Proteomes" id="UP001213042">
    <property type="component" value="Unassembled WGS sequence"/>
</dbReference>
<dbReference type="Gene3D" id="1.10.260.40">
    <property type="entry name" value="lambda repressor-like DNA-binding domains"/>
    <property type="match status" value="1"/>
</dbReference>
<reference evidence="3" key="2">
    <citation type="submission" date="2023-01" db="EMBL/GenBank/DDBJ databases">
        <title>Human gut microbiome strain richness.</title>
        <authorList>
            <person name="Chen-Liaw A."/>
        </authorList>
    </citation>
    <scope>NUCLEOTIDE SEQUENCE</scope>
    <source>
        <strain evidence="3">D43st1_D9_D43t1_170807</strain>
    </source>
</reference>
<evidence type="ECO:0000313" key="4">
    <source>
        <dbReference type="Proteomes" id="UP001206236"/>
    </source>
</evidence>
<comment type="caution">
    <text evidence="2">The sequence shown here is derived from an EMBL/GenBank/DDBJ whole genome shotgun (WGS) entry which is preliminary data.</text>
</comment>
<gene>
    <name evidence="2" type="ORF">NE632_09005</name>
    <name evidence="3" type="ORF">PNW00_09270</name>
</gene>